<dbReference type="InterPro" id="IPR000008">
    <property type="entry name" value="C2_dom"/>
</dbReference>
<name>A0AAU9MYY7_9ASTR</name>
<accession>A0AAU9MYY7</accession>
<dbReference type="PANTHER" id="PTHR32246:SF124">
    <property type="entry name" value="C2 DOMAIN-CONTAINING PROTEIN"/>
    <property type="match status" value="1"/>
</dbReference>
<organism evidence="2 3">
    <name type="scientific">Lactuca virosa</name>
    <dbReference type="NCBI Taxonomy" id="75947"/>
    <lineage>
        <taxon>Eukaryota</taxon>
        <taxon>Viridiplantae</taxon>
        <taxon>Streptophyta</taxon>
        <taxon>Embryophyta</taxon>
        <taxon>Tracheophyta</taxon>
        <taxon>Spermatophyta</taxon>
        <taxon>Magnoliopsida</taxon>
        <taxon>eudicotyledons</taxon>
        <taxon>Gunneridae</taxon>
        <taxon>Pentapetalae</taxon>
        <taxon>asterids</taxon>
        <taxon>campanulids</taxon>
        <taxon>Asterales</taxon>
        <taxon>Asteraceae</taxon>
        <taxon>Cichorioideae</taxon>
        <taxon>Cichorieae</taxon>
        <taxon>Lactucinae</taxon>
        <taxon>Lactuca</taxon>
    </lineage>
</organism>
<dbReference type="SMART" id="SM00239">
    <property type="entry name" value="C2"/>
    <property type="match status" value="1"/>
</dbReference>
<dbReference type="Pfam" id="PF00168">
    <property type="entry name" value="C2"/>
    <property type="match status" value="1"/>
</dbReference>
<feature type="domain" description="C2" evidence="1">
    <location>
        <begin position="1"/>
        <end position="110"/>
    </location>
</feature>
<protein>
    <recommendedName>
        <fullName evidence="1">C2 domain-containing protein</fullName>
    </recommendedName>
</protein>
<dbReference type="Proteomes" id="UP001157418">
    <property type="component" value="Unassembled WGS sequence"/>
</dbReference>
<dbReference type="InterPro" id="IPR035892">
    <property type="entry name" value="C2_domain_sf"/>
</dbReference>
<sequence>MESTELTLVIHYAKDLKDVKHFGTMDPYAVVWIAGYSKESQKITTPVAEKAGCYPEWNYSVKFHIVPVKREYSLFIQIKHEGTMFDRHIGEVEVPFADLLDADASTDKRSYRLSIPSGEKKGEIIFAHQFSKLDVDEDDGTGISHATDPCEKRKRDKVINLAKKVTKIWCFRSSVCGTICAGVGWAYRLNQTQRWK</sequence>
<evidence type="ECO:0000313" key="2">
    <source>
        <dbReference type="EMBL" id="CAH1429334.1"/>
    </source>
</evidence>
<dbReference type="CDD" id="cd04051">
    <property type="entry name" value="C2_SRC2_like"/>
    <property type="match status" value="1"/>
</dbReference>
<dbReference type="Gene3D" id="2.60.40.150">
    <property type="entry name" value="C2 domain"/>
    <property type="match status" value="1"/>
</dbReference>
<evidence type="ECO:0000259" key="1">
    <source>
        <dbReference type="PROSITE" id="PS50004"/>
    </source>
</evidence>
<evidence type="ECO:0000313" key="3">
    <source>
        <dbReference type="Proteomes" id="UP001157418"/>
    </source>
</evidence>
<keyword evidence="3" id="KW-1185">Reference proteome</keyword>
<dbReference type="InterPro" id="IPR044750">
    <property type="entry name" value="C2_SRC2/BAP"/>
</dbReference>
<comment type="caution">
    <text evidence="2">The sequence shown here is derived from an EMBL/GenBank/DDBJ whole genome shotgun (WGS) entry which is preliminary data.</text>
</comment>
<dbReference type="PANTHER" id="PTHR32246">
    <property type="entry name" value="INGRESSION PROTEIN FIC1"/>
    <property type="match status" value="1"/>
</dbReference>
<dbReference type="GO" id="GO:0006952">
    <property type="term" value="P:defense response"/>
    <property type="evidence" value="ECO:0007669"/>
    <property type="project" value="InterPro"/>
</dbReference>
<dbReference type="PROSITE" id="PS50004">
    <property type="entry name" value="C2"/>
    <property type="match status" value="1"/>
</dbReference>
<dbReference type="AlphaFoldDB" id="A0AAU9MYY7"/>
<dbReference type="EMBL" id="CAKMRJ010002678">
    <property type="protein sequence ID" value="CAH1429334.1"/>
    <property type="molecule type" value="Genomic_DNA"/>
</dbReference>
<gene>
    <name evidence="2" type="ORF">LVIROSA_LOCUS16201</name>
</gene>
<proteinExistence type="predicted"/>
<reference evidence="2 3" key="1">
    <citation type="submission" date="2022-01" db="EMBL/GenBank/DDBJ databases">
        <authorList>
            <person name="Xiong W."/>
            <person name="Schranz E."/>
        </authorList>
    </citation>
    <scope>NUCLEOTIDE SEQUENCE [LARGE SCALE GENOMIC DNA]</scope>
</reference>
<dbReference type="SUPFAM" id="SSF49562">
    <property type="entry name" value="C2 domain (Calcium/lipid-binding domain, CaLB)"/>
    <property type="match status" value="1"/>
</dbReference>